<gene>
    <name evidence="2" type="ordered locus">Astex_1248</name>
</gene>
<reference evidence="3" key="1">
    <citation type="submission" date="2010-12" db="EMBL/GenBank/DDBJ databases">
        <title>Complete sequence of chromosome 1 of Asticcacaulis excentricus CB 48.</title>
        <authorList>
            <consortium name="US DOE Joint Genome Institute"/>
            <person name="Lucas S."/>
            <person name="Copeland A."/>
            <person name="Lapidus A."/>
            <person name="Cheng J.-F."/>
            <person name="Bruce D."/>
            <person name="Goodwin L."/>
            <person name="Pitluck S."/>
            <person name="Teshima H."/>
            <person name="Davenport K."/>
            <person name="Detter J.C."/>
            <person name="Han C."/>
            <person name="Tapia R."/>
            <person name="Land M."/>
            <person name="Hauser L."/>
            <person name="Jeffries C."/>
            <person name="Kyrpides N."/>
            <person name="Ivanova N."/>
            <person name="Ovchinnikova G."/>
            <person name="Brun Y.V."/>
            <person name="Woyke T."/>
        </authorList>
    </citation>
    <scope>NUCLEOTIDE SEQUENCE [LARGE SCALE GENOMIC DNA]</scope>
    <source>
        <strain evidence="3">ATCC 15261 / DSM 4724 / KCTC 12464 / NCIMB 9791 / VKM B-1370 / CB 48</strain>
    </source>
</reference>
<sequence length="409" mass="43278">MVATVGKRTMSARLVTRLRHYVSHKNGNTTLAFALSLVAVAGAVGGAVDMHAAYSVRAQLQDAMDASVLGGLRQEQVQRSDVATRIFKSNLPASMSVTPKYVTDETTLTGTAVYDSPTVLLGLLGISSLKINVTATAIGKASSQGPCIQVLDPSGSQALLVNSGAKITAPNCEIQVRSKGNPAAIFNSGSSLNFKKVCIEGSTVIRNSTTVDRLSLSCPTVADQWAALIPTVASTPCTVSNGNYNTSNVSLTPGVYCGWFNFNNSSATVSFAPGLYVIRSGGWNVNGGTWTGKGVTFYFEDTSKIQFNSGISADLTAPDTGTYKNLLFFEKPGLSNTDFIFNNAVANHMDGVIWLPSRNVTFNAQSKMSSDKLSMVMNRLILNNTTWNLEPITASSGSGGALTNIRLLK</sequence>
<dbReference type="Proteomes" id="UP000001492">
    <property type="component" value="Chromosome 1"/>
</dbReference>
<dbReference type="STRING" id="573065.Astex_1248"/>
<dbReference type="InterPro" id="IPR028087">
    <property type="entry name" value="Tad_N"/>
</dbReference>
<dbReference type="HOGENOM" id="CLU_046706_0_0_5"/>
<organism evidence="2 3">
    <name type="scientific">Asticcacaulis excentricus (strain ATCC 15261 / DSM 4724 / KCTC 12464 / NCIMB 9791 / VKM B-1370 / CB 48)</name>
    <dbReference type="NCBI Taxonomy" id="573065"/>
    <lineage>
        <taxon>Bacteria</taxon>
        <taxon>Pseudomonadati</taxon>
        <taxon>Pseudomonadota</taxon>
        <taxon>Alphaproteobacteria</taxon>
        <taxon>Caulobacterales</taxon>
        <taxon>Caulobacteraceae</taxon>
        <taxon>Asticcacaulis</taxon>
    </lineage>
</organism>
<dbReference type="Pfam" id="PF13400">
    <property type="entry name" value="Tad"/>
    <property type="match status" value="1"/>
</dbReference>
<evidence type="ECO:0000313" key="2">
    <source>
        <dbReference type="EMBL" id="ADU12923.1"/>
    </source>
</evidence>
<accession>E8RNM7</accession>
<evidence type="ECO:0000259" key="1">
    <source>
        <dbReference type="Pfam" id="PF13400"/>
    </source>
</evidence>
<feature type="domain" description="Putative Flp pilus-assembly TadG-like N-terminal" evidence="1">
    <location>
        <begin position="27"/>
        <end position="71"/>
    </location>
</feature>
<dbReference type="KEGG" id="aex:Astex_1248"/>
<protein>
    <recommendedName>
        <fullName evidence="1">Putative Flp pilus-assembly TadG-like N-terminal domain-containing protein</fullName>
    </recommendedName>
</protein>
<dbReference type="EMBL" id="CP002395">
    <property type="protein sequence ID" value="ADU12923.1"/>
    <property type="molecule type" value="Genomic_DNA"/>
</dbReference>
<name>E8RNM7_ASTEC</name>
<dbReference type="eggNOG" id="COG4961">
    <property type="taxonomic scope" value="Bacteria"/>
</dbReference>
<proteinExistence type="predicted"/>
<keyword evidence="3" id="KW-1185">Reference proteome</keyword>
<evidence type="ECO:0000313" key="3">
    <source>
        <dbReference type="Proteomes" id="UP000001492"/>
    </source>
</evidence>
<dbReference type="AlphaFoldDB" id="E8RNM7"/>